<dbReference type="InterPro" id="IPR045466">
    <property type="entry name" value="DUF6498"/>
</dbReference>
<dbReference type="KEGG" id="cbot:ATE48_03255"/>
<dbReference type="EMBL" id="CP013244">
    <property type="protein sequence ID" value="ANP45005.1"/>
    <property type="molecule type" value="Genomic_DNA"/>
</dbReference>
<dbReference type="AlphaFoldDB" id="A0A1B1AEN6"/>
<feature type="transmembrane region" description="Helical" evidence="1">
    <location>
        <begin position="16"/>
        <end position="44"/>
    </location>
</feature>
<evidence type="ECO:0000313" key="3">
    <source>
        <dbReference type="Proteomes" id="UP000092498"/>
    </source>
</evidence>
<dbReference type="STRING" id="1759059.ATE48_03255"/>
<organism evidence="2 3">
    <name type="scientific">Candidatus Viadribacter manganicus</name>
    <dbReference type="NCBI Taxonomy" id="1759059"/>
    <lineage>
        <taxon>Bacteria</taxon>
        <taxon>Pseudomonadati</taxon>
        <taxon>Pseudomonadota</taxon>
        <taxon>Alphaproteobacteria</taxon>
        <taxon>Hyphomonadales</taxon>
        <taxon>Hyphomonadaceae</taxon>
        <taxon>Candidatus Viadribacter</taxon>
    </lineage>
</organism>
<feature type="transmembrane region" description="Helical" evidence="1">
    <location>
        <begin position="125"/>
        <end position="146"/>
    </location>
</feature>
<keyword evidence="3" id="KW-1185">Reference proteome</keyword>
<feature type="transmembrane region" description="Helical" evidence="1">
    <location>
        <begin position="166"/>
        <end position="196"/>
    </location>
</feature>
<proteinExistence type="predicted"/>
<dbReference type="OrthoDB" id="278054at2"/>
<dbReference type="InParanoid" id="A0A1B1AEN6"/>
<evidence type="ECO:0000313" key="2">
    <source>
        <dbReference type="EMBL" id="ANP45005.1"/>
    </source>
</evidence>
<dbReference type="Proteomes" id="UP000092498">
    <property type="component" value="Chromosome"/>
</dbReference>
<accession>A0A1B1AEN6</accession>
<gene>
    <name evidence="2" type="ORF">ATE48_03255</name>
</gene>
<evidence type="ECO:0000256" key="1">
    <source>
        <dbReference type="SAM" id="Phobius"/>
    </source>
</evidence>
<reference evidence="2 3" key="1">
    <citation type="submission" date="2015-11" db="EMBL/GenBank/DDBJ databases">
        <title>Whole-Genome Sequence of Candidatus Oderbacter manganicum from the National Park Lower Oder Valley, Germany.</title>
        <authorList>
            <person name="Braun B."/>
            <person name="Liere K."/>
            <person name="Szewzyk U."/>
        </authorList>
    </citation>
    <scope>NUCLEOTIDE SEQUENCE [LARGE SCALE GENOMIC DNA]</scope>
    <source>
        <strain evidence="2 3">OTSz_A_272</strain>
    </source>
</reference>
<name>A0A1B1AEN6_9PROT</name>
<protein>
    <submittedName>
        <fullName evidence="2">Uncharacterized protein</fullName>
    </submittedName>
</protein>
<keyword evidence="1" id="KW-0472">Membrane</keyword>
<dbReference type="RefSeq" id="WP_066767753.1">
    <property type="nucleotide sequence ID" value="NZ_CP013244.1"/>
</dbReference>
<feature type="transmembrane region" description="Helical" evidence="1">
    <location>
        <begin position="56"/>
        <end position="77"/>
    </location>
</feature>
<feature type="transmembrane region" description="Helical" evidence="1">
    <location>
        <begin position="83"/>
        <end position="104"/>
    </location>
</feature>
<dbReference type="Pfam" id="PF20108">
    <property type="entry name" value="DUF6498"/>
    <property type="match status" value="1"/>
</dbReference>
<keyword evidence="1" id="KW-0812">Transmembrane</keyword>
<keyword evidence="1" id="KW-1133">Transmembrane helix</keyword>
<sequence>MSEPKVPFDRSRTWPLVAAVCLNLIPVVGVLFWSWSAFALIVLYWLENLVVGVRTLLSMIANAAVTGGVSWIGALFLGGFFTFHYGLFCFGHGVFVMAMFGGNLNGDTILDLGAGVRAQFAAQTNLLIGFASIVAWQVVQFILYLVRGELRRTTVLDLMGAPYPRIIVLHVTIIFGGFVLLLLNQPLGGILVLALIKMAYDVGDVLRDPKPKEPVVESAASA</sequence>